<evidence type="ECO:0000313" key="3">
    <source>
        <dbReference type="Proteomes" id="UP001141552"/>
    </source>
</evidence>
<comment type="caution">
    <text evidence="2">The sequence shown here is derived from an EMBL/GenBank/DDBJ whole genome shotgun (WGS) entry which is preliminary data.</text>
</comment>
<keyword evidence="3" id="KW-1185">Reference proteome</keyword>
<feature type="domain" description="DUF4283" evidence="1">
    <location>
        <begin position="42"/>
        <end position="120"/>
    </location>
</feature>
<gene>
    <name evidence="2" type="ORF">Tsubulata_042147</name>
</gene>
<dbReference type="Proteomes" id="UP001141552">
    <property type="component" value="Unassembled WGS sequence"/>
</dbReference>
<reference evidence="2" key="2">
    <citation type="journal article" date="2023" name="Plants (Basel)">
        <title>Annotation of the Turnera subulata (Passifloraceae) Draft Genome Reveals the S-Locus Evolved after the Divergence of Turneroideae from Passifloroideae in a Stepwise Manner.</title>
        <authorList>
            <person name="Henning P.M."/>
            <person name="Roalson E.H."/>
            <person name="Mir W."/>
            <person name="McCubbin A.G."/>
            <person name="Shore J.S."/>
        </authorList>
    </citation>
    <scope>NUCLEOTIDE SEQUENCE</scope>
    <source>
        <strain evidence="2">F60SS</strain>
    </source>
</reference>
<name>A0A9Q0J7W9_9ROSI</name>
<proteinExistence type="predicted"/>
<dbReference type="InterPro" id="IPR040256">
    <property type="entry name" value="At4g02000-like"/>
</dbReference>
<dbReference type="AlphaFoldDB" id="A0A9Q0J7W9"/>
<reference evidence="2" key="1">
    <citation type="submission" date="2022-02" db="EMBL/GenBank/DDBJ databases">
        <authorList>
            <person name="Henning P.M."/>
            <person name="McCubbin A.G."/>
            <person name="Shore J.S."/>
        </authorList>
    </citation>
    <scope>NUCLEOTIDE SEQUENCE</scope>
    <source>
        <strain evidence="2">F60SS</strain>
        <tissue evidence="2">Leaves</tissue>
    </source>
</reference>
<evidence type="ECO:0000259" key="1">
    <source>
        <dbReference type="Pfam" id="PF14111"/>
    </source>
</evidence>
<dbReference type="Pfam" id="PF14111">
    <property type="entry name" value="DUF4283"/>
    <property type="match status" value="1"/>
</dbReference>
<organism evidence="2 3">
    <name type="scientific">Turnera subulata</name>
    <dbReference type="NCBI Taxonomy" id="218843"/>
    <lineage>
        <taxon>Eukaryota</taxon>
        <taxon>Viridiplantae</taxon>
        <taxon>Streptophyta</taxon>
        <taxon>Embryophyta</taxon>
        <taxon>Tracheophyta</taxon>
        <taxon>Spermatophyta</taxon>
        <taxon>Magnoliopsida</taxon>
        <taxon>eudicotyledons</taxon>
        <taxon>Gunneridae</taxon>
        <taxon>Pentapetalae</taxon>
        <taxon>rosids</taxon>
        <taxon>fabids</taxon>
        <taxon>Malpighiales</taxon>
        <taxon>Passifloraceae</taxon>
        <taxon>Turnera</taxon>
    </lineage>
</organism>
<dbReference type="PANTHER" id="PTHR31286">
    <property type="entry name" value="GLYCINE-RICH CELL WALL STRUCTURAL PROTEIN 1.8-LIKE"/>
    <property type="match status" value="1"/>
</dbReference>
<sequence>MASPSATSLVNTVIPIVNLTEDEQVALVFDGEGVEEGLTEASLCLVGTLWTDRPFNVQAFMRTMKMVWKPSHDVEISQLDKNLFIFQFHHWRDKERVMEQEPWNFDNQVVLLREIKGDEQPSDLDIHQSWSLPSPGSGENFESWKVYPFLGGEGCQAAVATGFHGHVAKDCTHVADDDLLNLALYQYGKELRASPLHRPSVMQPDNPIDKVRRKLVFKSVGTPSGVVREKMCTGQEERSTIGMPVAYSLKASGHKDIEVSEVIHTFGCGGEVYVQQQPIGT</sequence>
<evidence type="ECO:0000313" key="2">
    <source>
        <dbReference type="EMBL" id="KAJ4831362.1"/>
    </source>
</evidence>
<dbReference type="OrthoDB" id="1939268at2759"/>
<dbReference type="EMBL" id="JAKUCV010005389">
    <property type="protein sequence ID" value="KAJ4831362.1"/>
    <property type="molecule type" value="Genomic_DNA"/>
</dbReference>
<dbReference type="InterPro" id="IPR025558">
    <property type="entry name" value="DUF4283"/>
</dbReference>
<accession>A0A9Q0J7W9</accession>
<dbReference type="PANTHER" id="PTHR31286:SF167">
    <property type="entry name" value="OS09G0268800 PROTEIN"/>
    <property type="match status" value="1"/>
</dbReference>
<protein>
    <recommendedName>
        <fullName evidence="1">DUF4283 domain-containing protein</fullName>
    </recommendedName>
</protein>